<keyword evidence="3" id="KW-1185">Reference proteome</keyword>
<dbReference type="PANTHER" id="PTHR39555">
    <property type="entry name" value="FIMBRIAL ASSEMBLY PROTEIN PILO-LIKE PROTEIN-RELATED"/>
    <property type="match status" value="1"/>
</dbReference>
<protein>
    <submittedName>
        <fullName evidence="2">Type 4a pilus biogenesis protein PilO</fullName>
    </submittedName>
</protein>
<sequence>MRLDELSLDSLREELPLLGAPMRIALILFTWFLLGILSFFLFWSSSLGMNQQLETDIQQSLSRLESQSILLLEATAIEAELAALEAQLPVLKMALPSDRELASLLGRINEMILDKQLKLSEFTPQPSINKEVMRIVPVKVSVRGQGDAISRLPNHIASLSRQVSLKEFEMQVQPESGDWQMVGELNAYAQLPTNQVGTASPVPEEESRND</sequence>
<dbReference type="Proteomes" id="UP001165267">
    <property type="component" value="Unassembled WGS sequence"/>
</dbReference>
<accession>A0ABT1XGB5</accession>
<proteinExistence type="predicted"/>
<reference evidence="2" key="1">
    <citation type="submission" date="2022-07" db="EMBL/GenBank/DDBJ databases">
        <authorList>
            <person name="Xamxidin M."/>
        </authorList>
    </citation>
    <scope>NUCLEOTIDE SEQUENCE</scope>
    <source>
        <strain evidence="2">YS8-69</strain>
    </source>
</reference>
<keyword evidence="1" id="KW-1133">Transmembrane helix</keyword>
<keyword evidence="1" id="KW-0812">Transmembrane</keyword>
<dbReference type="InterPro" id="IPR014717">
    <property type="entry name" value="Transl_elong_EF1B/ribsomal_bS6"/>
</dbReference>
<dbReference type="Gene3D" id="3.30.70.60">
    <property type="match status" value="1"/>
</dbReference>
<dbReference type="EMBL" id="JANKHG010000014">
    <property type="protein sequence ID" value="MCR2745944.1"/>
    <property type="molecule type" value="Genomic_DNA"/>
</dbReference>
<comment type="caution">
    <text evidence="2">The sequence shown here is derived from an EMBL/GenBank/DDBJ whole genome shotgun (WGS) entry which is preliminary data.</text>
</comment>
<gene>
    <name evidence="2" type="primary">pilO</name>
    <name evidence="2" type="ORF">NSP04_04705</name>
</gene>
<evidence type="ECO:0000313" key="2">
    <source>
        <dbReference type="EMBL" id="MCR2745944.1"/>
    </source>
</evidence>
<name>A0ABT1XGB5_9BURK</name>
<evidence type="ECO:0000256" key="1">
    <source>
        <dbReference type="SAM" id="Phobius"/>
    </source>
</evidence>
<evidence type="ECO:0000313" key="3">
    <source>
        <dbReference type="Proteomes" id="UP001165267"/>
    </source>
</evidence>
<dbReference type="RefSeq" id="WP_257511170.1">
    <property type="nucleotide sequence ID" value="NZ_JANKHG010000014.1"/>
</dbReference>
<dbReference type="InterPro" id="IPR007445">
    <property type="entry name" value="PilO"/>
</dbReference>
<keyword evidence="1" id="KW-0472">Membrane</keyword>
<dbReference type="Pfam" id="PF04350">
    <property type="entry name" value="PilO"/>
    <property type="match status" value="1"/>
</dbReference>
<organism evidence="2 3">
    <name type="scientific">Limnobacter parvus</name>
    <dbReference type="NCBI Taxonomy" id="2939690"/>
    <lineage>
        <taxon>Bacteria</taxon>
        <taxon>Pseudomonadati</taxon>
        <taxon>Pseudomonadota</taxon>
        <taxon>Betaproteobacteria</taxon>
        <taxon>Burkholderiales</taxon>
        <taxon>Burkholderiaceae</taxon>
        <taxon>Limnobacter</taxon>
    </lineage>
</organism>
<dbReference type="PANTHER" id="PTHR39555:SF1">
    <property type="entry name" value="TYPE IV PILUS INNER MEMBRANE COMPONENT PILO"/>
    <property type="match status" value="1"/>
</dbReference>
<feature type="transmembrane region" description="Helical" evidence="1">
    <location>
        <begin position="20"/>
        <end position="43"/>
    </location>
</feature>